<feature type="repeat" description="PPR" evidence="2">
    <location>
        <begin position="529"/>
        <end position="563"/>
    </location>
</feature>
<proteinExistence type="predicted"/>
<sequence>MNLKQLVSRRSITSLSRFNGRLLYMYPYCISRDFCAISASSTRMISPSSIVDRTFPHNPKLSEHFFFFKRCLHFAQQTTLSELSFKPKFNFNDSEEDDGTMNEFLSRFVWIMRGKLSEVYTDCNKQTIDSMLLIIVGKVVSEMEKSSLEQMLGATMAIPSQDFSEDLWKTVWEVSNSVLEDMDKERKKEKMKGFLQSEEVKEMCRFAGEIGIRGDMLRELRFKWAREKMEESEFYASLEKLREEEKVQEKEETDGKTAETVSEMAIMGDDKPKLISLPKRHGKIRYKIYGLDLSDPKWAEVADKIHETGEIIWPQEPKPIHGRSKLVTEKILSLREEDDPSPLLAEWAELLQPSRIDWVTLLDKLKEKNTSLYFKVAEILLSEKSYQPNIRDYSVLIDSHANENRLEDAERILKKMNEVGILPDMIISKVLVHMYSKAGYLDRAKEVFESLRSFGFQLDAKVYNSMIMAYINAGQPKVGESLMREMEARDVKPTEEIYMAFLRSFAQHGDVSGAGRIATTMQFAGFQPSLETCTLLVEAHGRAGDPDQARNNFNYMIKVGHKPDDRCTAIMIEAYEKKNLLDKALDLLLQLENNGFEPGPATCAVLVDWLGKLQLVNEAEELLNKISEQGEAPPFKIHVSLCDMYARAGMEKKALQALGVLESKKEQLGSDDFERVINGLIAGSFVQDAHRIHGLMESQGFTASEHLKVALMASRAFGGRK</sequence>
<dbReference type="InterPro" id="IPR011990">
    <property type="entry name" value="TPR-like_helical_dom_sf"/>
</dbReference>
<dbReference type="Gramene" id="Manes.05G158200.4.v8.1">
    <property type="protein sequence ID" value="Manes.05G158200.4.v8.1.CDS"/>
    <property type="gene ID" value="Manes.05G158200.v8.1"/>
</dbReference>
<dbReference type="PROSITE" id="PS51375">
    <property type="entry name" value="PPR"/>
    <property type="match status" value="5"/>
</dbReference>
<dbReference type="STRING" id="3983.A0A251KX83"/>
<evidence type="ECO:0000313" key="4">
    <source>
        <dbReference type="Proteomes" id="UP000091857"/>
    </source>
</evidence>
<reference evidence="3 4" key="1">
    <citation type="submission" date="2016-02" db="EMBL/GenBank/DDBJ databases">
        <title>WGS assembly of Manihot esculenta.</title>
        <authorList>
            <person name="Bredeson J.V."/>
            <person name="Prochnik S.E."/>
            <person name="Lyons J.B."/>
            <person name="Schmutz J."/>
            <person name="Grimwood J."/>
            <person name="Vrebalov J."/>
            <person name="Bart R.S."/>
            <person name="Amuge T."/>
            <person name="Ferguson M.E."/>
            <person name="Green R."/>
            <person name="Putnam N."/>
            <person name="Stites J."/>
            <person name="Rounsley S."/>
            <person name="Rokhsar D.S."/>
        </authorList>
    </citation>
    <scope>NUCLEOTIDE SEQUENCE [LARGE SCALE GENOMIC DNA]</scope>
    <source>
        <strain evidence="4">cv. AM560-2</strain>
        <tissue evidence="3">Leaf</tissue>
    </source>
</reference>
<dbReference type="OMA" id="ANKYFKM"/>
<dbReference type="EMBL" id="CM004391">
    <property type="protein sequence ID" value="OAY50713.1"/>
    <property type="molecule type" value="Genomic_DNA"/>
</dbReference>
<feature type="repeat" description="PPR" evidence="2">
    <location>
        <begin position="564"/>
        <end position="598"/>
    </location>
</feature>
<dbReference type="EMBL" id="CM004391">
    <property type="protein sequence ID" value="OAY50712.1"/>
    <property type="molecule type" value="Genomic_DNA"/>
</dbReference>
<accession>A0A251KX83</accession>
<dbReference type="NCBIfam" id="TIGR00756">
    <property type="entry name" value="PPR"/>
    <property type="match status" value="4"/>
</dbReference>
<feature type="repeat" description="PPR" evidence="2">
    <location>
        <begin position="459"/>
        <end position="493"/>
    </location>
</feature>
<name>A0A251KX83_MANES</name>
<evidence type="ECO:0008006" key="5">
    <source>
        <dbReference type="Google" id="ProtNLM"/>
    </source>
</evidence>
<dbReference type="Proteomes" id="UP000091857">
    <property type="component" value="Chromosome 5"/>
</dbReference>
<dbReference type="OrthoDB" id="185373at2759"/>
<dbReference type="Pfam" id="PF13812">
    <property type="entry name" value="PPR_3"/>
    <property type="match status" value="2"/>
</dbReference>
<dbReference type="InterPro" id="IPR002885">
    <property type="entry name" value="PPR_rpt"/>
</dbReference>
<dbReference type="PANTHER" id="PTHR46862:SF2">
    <property type="entry name" value="OS02G0611400 PROTEIN"/>
    <property type="match status" value="1"/>
</dbReference>
<dbReference type="Gene3D" id="1.25.40.10">
    <property type="entry name" value="Tetratricopeptide repeat domain"/>
    <property type="match status" value="3"/>
</dbReference>
<keyword evidence="1" id="KW-0677">Repeat</keyword>
<evidence type="ECO:0000313" key="3">
    <source>
        <dbReference type="EMBL" id="OAY50713.1"/>
    </source>
</evidence>
<evidence type="ECO:0000256" key="1">
    <source>
        <dbReference type="ARBA" id="ARBA00022737"/>
    </source>
</evidence>
<organism evidence="3 4">
    <name type="scientific">Manihot esculenta</name>
    <name type="common">Cassava</name>
    <name type="synonym">Jatropha manihot</name>
    <dbReference type="NCBI Taxonomy" id="3983"/>
    <lineage>
        <taxon>Eukaryota</taxon>
        <taxon>Viridiplantae</taxon>
        <taxon>Streptophyta</taxon>
        <taxon>Embryophyta</taxon>
        <taxon>Tracheophyta</taxon>
        <taxon>Spermatophyta</taxon>
        <taxon>Magnoliopsida</taxon>
        <taxon>eudicotyledons</taxon>
        <taxon>Gunneridae</taxon>
        <taxon>Pentapetalae</taxon>
        <taxon>rosids</taxon>
        <taxon>fabids</taxon>
        <taxon>Malpighiales</taxon>
        <taxon>Euphorbiaceae</taxon>
        <taxon>Crotonoideae</taxon>
        <taxon>Manihoteae</taxon>
        <taxon>Manihot</taxon>
    </lineage>
</organism>
<gene>
    <name evidence="3" type="ORF">MANES_05G158200</name>
</gene>
<protein>
    <recommendedName>
        <fullName evidence="5">Pentacotripeptide-repeat region of PRORP domain-containing protein</fullName>
    </recommendedName>
</protein>
<dbReference type="Pfam" id="PF01535">
    <property type="entry name" value="PPR"/>
    <property type="match status" value="2"/>
</dbReference>
<dbReference type="PANTHER" id="PTHR46862">
    <property type="entry name" value="OS07G0661900 PROTEIN"/>
    <property type="match status" value="1"/>
</dbReference>
<keyword evidence="4" id="KW-1185">Reference proteome</keyword>
<feature type="repeat" description="PPR" evidence="2">
    <location>
        <begin position="424"/>
        <end position="458"/>
    </location>
</feature>
<evidence type="ECO:0000256" key="2">
    <source>
        <dbReference type="PROSITE-ProRule" id="PRU00708"/>
    </source>
</evidence>
<dbReference type="AlphaFoldDB" id="A0A251KX83"/>
<feature type="repeat" description="PPR" evidence="2">
    <location>
        <begin position="389"/>
        <end position="423"/>
    </location>
</feature>
<dbReference type="Gramene" id="Manes.05G158200.5.v8.1">
    <property type="protein sequence ID" value="Manes.05G158200.5.v8.1.CDS"/>
    <property type="gene ID" value="Manes.05G158200.v8.1"/>
</dbReference>